<protein>
    <recommendedName>
        <fullName evidence="4">Secreted protein</fullName>
    </recommendedName>
</protein>
<gene>
    <name evidence="2" type="ORF">A4A49_34518</name>
</gene>
<proteinExistence type="predicted"/>
<evidence type="ECO:0000313" key="3">
    <source>
        <dbReference type="Proteomes" id="UP000187609"/>
    </source>
</evidence>
<dbReference type="Proteomes" id="UP000187609">
    <property type="component" value="Unassembled WGS sequence"/>
</dbReference>
<reference evidence="2" key="1">
    <citation type="submission" date="2016-11" db="EMBL/GenBank/DDBJ databases">
        <title>The genome of Nicotiana attenuata.</title>
        <authorList>
            <person name="Xu S."/>
            <person name="Brockmoeller T."/>
            <person name="Gaquerel E."/>
            <person name="Navarro A."/>
            <person name="Kuhl H."/>
            <person name="Gase K."/>
            <person name="Ling Z."/>
            <person name="Zhou W."/>
            <person name="Kreitzer C."/>
            <person name="Stanke M."/>
            <person name="Tang H."/>
            <person name="Lyons E."/>
            <person name="Pandey P."/>
            <person name="Pandey S.P."/>
            <person name="Timmermann B."/>
            <person name="Baldwin I.T."/>
        </authorList>
    </citation>
    <scope>NUCLEOTIDE SEQUENCE [LARGE SCALE GENOMIC DNA]</scope>
    <source>
        <strain evidence="2">UT</strain>
    </source>
</reference>
<accession>A0A1J6LBA0</accession>
<organism evidence="2 3">
    <name type="scientific">Nicotiana attenuata</name>
    <name type="common">Coyote tobacco</name>
    <dbReference type="NCBI Taxonomy" id="49451"/>
    <lineage>
        <taxon>Eukaryota</taxon>
        <taxon>Viridiplantae</taxon>
        <taxon>Streptophyta</taxon>
        <taxon>Embryophyta</taxon>
        <taxon>Tracheophyta</taxon>
        <taxon>Spermatophyta</taxon>
        <taxon>Magnoliopsida</taxon>
        <taxon>eudicotyledons</taxon>
        <taxon>Gunneridae</taxon>
        <taxon>Pentapetalae</taxon>
        <taxon>asterids</taxon>
        <taxon>lamiids</taxon>
        <taxon>Solanales</taxon>
        <taxon>Solanaceae</taxon>
        <taxon>Nicotianoideae</taxon>
        <taxon>Nicotianeae</taxon>
        <taxon>Nicotiana</taxon>
    </lineage>
</organism>
<keyword evidence="3" id="KW-1185">Reference proteome</keyword>
<evidence type="ECO:0008006" key="4">
    <source>
        <dbReference type="Google" id="ProtNLM"/>
    </source>
</evidence>
<dbReference type="EMBL" id="MJEQ01002111">
    <property type="protein sequence ID" value="OIT28281.1"/>
    <property type="molecule type" value="Genomic_DNA"/>
</dbReference>
<feature type="chain" id="PRO_5011955841" description="Secreted protein" evidence="1">
    <location>
        <begin position="18"/>
        <end position="84"/>
    </location>
</feature>
<dbReference type="AlphaFoldDB" id="A0A1J6LBA0"/>
<evidence type="ECO:0000313" key="2">
    <source>
        <dbReference type="EMBL" id="OIT28281.1"/>
    </source>
</evidence>
<sequence length="84" mass="9705">MRTQCFTFLKMVTECSALLLSVRLVAVDISDKKEATCSWKSGLRWNDIHECPEPIIECVMLHVSVQLSSWYLVFGDKKRRKIVS</sequence>
<feature type="signal peptide" evidence="1">
    <location>
        <begin position="1"/>
        <end position="17"/>
    </location>
</feature>
<comment type="caution">
    <text evidence="2">The sequence shown here is derived from an EMBL/GenBank/DDBJ whole genome shotgun (WGS) entry which is preliminary data.</text>
</comment>
<evidence type="ECO:0000256" key="1">
    <source>
        <dbReference type="SAM" id="SignalP"/>
    </source>
</evidence>
<name>A0A1J6LBA0_NICAT</name>
<keyword evidence="1" id="KW-0732">Signal</keyword>
<dbReference type="Gramene" id="OIT28281">
    <property type="protein sequence ID" value="OIT28281"/>
    <property type="gene ID" value="A4A49_34518"/>
</dbReference>